<dbReference type="EMBL" id="CADCWG010000057">
    <property type="protein sequence ID" value="CAA9541393.1"/>
    <property type="molecule type" value="Genomic_DNA"/>
</dbReference>
<gene>
    <name evidence="2" type="ORF">AVDCRST_MAG49-880</name>
</gene>
<keyword evidence="1" id="KW-0175">Coiled coil</keyword>
<evidence type="ECO:0000256" key="1">
    <source>
        <dbReference type="SAM" id="Coils"/>
    </source>
</evidence>
<dbReference type="AlphaFoldDB" id="A0A6J4U8B1"/>
<sequence>MSDGELVEQLRAKMAELAQVVAALADQVERLVEESDVRAGRAEALTGGPSREPSRTVVQRIKGWAENVRDAYGRSSAPARSTASGRRR</sequence>
<accession>A0A6J4U8B1</accession>
<reference evidence="2" key="1">
    <citation type="submission" date="2020-02" db="EMBL/GenBank/DDBJ databases">
        <authorList>
            <person name="Meier V. D."/>
        </authorList>
    </citation>
    <scope>NUCLEOTIDE SEQUENCE</scope>
    <source>
        <strain evidence="2">AVDCRST_MAG49</strain>
    </source>
</reference>
<organism evidence="2">
    <name type="scientific">uncultured Thermomicrobiales bacterium</name>
    <dbReference type="NCBI Taxonomy" id="1645740"/>
    <lineage>
        <taxon>Bacteria</taxon>
        <taxon>Pseudomonadati</taxon>
        <taxon>Thermomicrobiota</taxon>
        <taxon>Thermomicrobia</taxon>
        <taxon>Thermomicrobiales</taxon>
        <taxon>environmental samples</taxon>
    </lineage>
</organism>
<name>A0A6J4U8B1_9BACT</name>
<protein>
    <submittedName>
        <fullName evidence="2">Uncharacterized protein</fullName>
    </submittedName>
</protein>
<feature type="coiled-coil region" evidence="1">
    <location>
        <begin position="7"/>
        <end position="34"/>
    </location>
</feature>
<proteinExistence type="predicted"/>
<evidence type="ECO:0000313" key="2">
    <source>
        <dbReference type="EMBL" id="CAA9541393.1"/>
    </source>
</evidence>